<dbReference type="RefSeq" id="WP_015393696.1">
    <property type="nucleotide sequence ID" value="NC_020291.1"/>
</dbReference>
<name>M1LW20_9CLOT</name>
<evidence type="ECO:0000259" key="2">
    <source>
        <dbReference type="Pfam" id="PF11760"/>
    </source>
</evidence>
<dbReference type="SUPFAM" id="SSF159664">
    <property type="entry name" value="CobE/GbiG C-terminal domain-like"/>
    <property type="match status" value="1"/>
</dbReference>
<evidence type="ECO:0000259" key="3">
    <source>
        <dbReference type="Pfam" id="PF11761"/>
    </source>
</evidence>
<dbReference type="PATRIC" id="fig|931276.5.peg.3646"/>
<dbReference type="EMBL" id="CP004121">
    <property type="protein sequence ID" value="AGF57380.1"/>
    <property type="molecule type" value="Genomic_DNA"/>
</dbReference>
<evidence type="ECO:0000313" key="4">
    <source>
        <dbReference type="EMBL" id="AGF57380.1"/>
    </source>
</evidence>
<organism evidence="4 5">
    <name type="scientific">Clostridium saccharoperbutylacetonicum N1-4(HMT)</name>
    <dbReference type="NCBI Taxonomy" id="931276"/>
    <lineage>
        <taxon>Bacteria</taxon>
        <taxon>Bacillati</taxon>
        <taxon>Bacillota</taxon>
        <taxon>Clostridia</taxon>
        <taxon>Eubacteriales</taxon>
        <taxon>Clostridiaceae</taxon>
        <taxon>Clostridium</taxon>
    </lineage>
</organism>
<dbReference type="SUPFAM" id="SSF159672">
    <property type="entry name" value="CbiG N-terminal domain-like"/>
    <property type="match status" value="1"/>
</dbReference>
<evidence type="ECO:0000259" key="1">
    <source>
        <dbReference type="Pfam" id="PF01890"/>
    </source>
</evidence>
<dbReference type="Proteomes" id="UP000011728">
    <property type="component" value="Chromosome"/>
</dbReference>
<dbReference type="KEGG" id="csr:Cspa_c36190"/>
<feature type="domain" description="Cobalamin synthesis G N-terminal" evidence="2">
    <location>
        <begin position="59"/>
        <end position="139"/>
    </location>
</feature>
<accession>M1LW20</accession>
<dbReference type="InterPro" id="IPR036518">
    <property type="entry name" value="CobE/GbiG_C_sf"/>
</dbReference>
<dbReference type="Gene3D" id="3.40.50.11220">
    <property type="match status" value="1"/>
</dbReference>
<protein>
    <submittedName>
        <fullName evidence="4">Cobalt-precorrin 5A acetaldehyde-lyase</fullName>
        <ecNumber evidence="4">3.7.1.12</ecNumber>
    </submittedName>
</protein>
<dbReference type="GO" id="GO:0016829">
    <property type="term" value="F:lyase activity"/>
    <property type="evidence" value="ECO:0007669"/>
    <property type="project" value="UniProtKB-KW"/>
</dbReference>
<dbReference type="PANTHER" id="PTHR37477">
    <property type="entry name" value="COBALT-PRECORRIN-5A HYDROLASE"/>
    <property type="match status" value="1"/>
</dbReference>
<sequence>MNNEDMQNCEEKKDNIILEESISIICPSPKGKEIAIKLQKALKAQLYIKENEEFKLHEITKQVMKESKAIIFISSTGIAVRAIAPFLEGKDKDPGVVVVDLACKYAINILSGHIGGGNKLTCNVSKILNIMPIITTASDNLGIIAPDLLAQQNNLVIEDLKKAKHIAAVLVNNEIIGIKDDYDMLEISKGYEKIKELTENCIWITHNLKDHTLQENDNKAIDYSKVLRLIKKDIVLGIGCRRGTSYEKLKEFVENYLIKYNFDIKAVATIVSVDVKANEEGMIKLAKNLNCPFKTFSKEAIRTVQDKYEKSEFVLKTLGITGVCEPCVDLAGGKVVVSKLKHEGMTLAIGLL</sequence>
<dbReference type="Pfam" id="PF01890">
    <property type="entry name" value="CbiG_C"/>
    <property type="match status" value="1"/>
</dbReference>
<gene>
    <name evidence="4" type="primary">cbiG</name>
    <name evidence="4" type="ORF">Cspa_c36190</name>
</gene>
<reference evidence="4 5" key="1">
    <citation type="submission" date="2013-02" db="EMBL/GenBank/DDBJ databases">
        <title>Genome sequence of Clostridium saccharoperbutylacetonicum N1-4(HMT).</title>
        <authorList>
            <person name="Poehlein A."/>
            <person name="Daniel R."/>
        </authorList>
    </citation>
    <scope>NUCLEOTIDE SEQUENCE [LARGE SCALE GENOMIC DNA]</scope>
    <source>
        <strain evidence="5">N1-4(HMT)</strain>
    </source>
</reference>
<dbReference type="InterPro" id="IPR052553">
    <property type="entry name" value="CbiG_hydrolase"/>
</dbReference>
<dbReference type="AlphaFoldDB" id="M1LW20"/>
<proteinExistence type="predicted"/>
<dbReference type="eggNOG" id="COG2073">
    <property type="taxonomic scope" value="Bacteria"/>
</dbReference>
<feature type="domain" description="CobE/GbiG C-terminal" evidence="1">
    <location>
        <begin position="234"/>
        <end position="349"/>
    </location>
</feature>
<dbReference type="InterPro" id="IPR002750">
    <property type="entry name" value="CobE/GbiG_C"/>
</dbReference>
<keyword evidence="5" id="KW-1185">Reference proteome</keyword>
<dbReference type="InterPro" id="IPR021744">
    <property type="entry name" value="CbiG_N"/>
</dbReference>
<dbReference type="NCBIfam" id="NF004466">
    <property type="entry name" value="PRK05788.1-4"/>
    <property type="match status" value="1"/>
</dbReference>
<dbReference type="Pfam" id="PF11760">
    <property type="entry name" value="CbiG_N"/>
    <property type="match status" value="1"/>
</dbReference>
<dbReference type="HOGENOM" id="CLU_028397_0_0_9"/>
<dbReference type="PANTHER" id="PTHR37477:SF1">
    <property type="entry name" value="COBALT-PRECORRIN-5A HYDROLASE"/>
    <property type="match status" value="1"/>
</dbReference>
<dbReference type="InterPro" id="IPR038029">
    <property type="entry name" value="GbiG_N_sf"/>
</dbReference>
<dbReference type="EC" id="3.7.1.12" evidence="4"/>
<evidence type="ECO:0000313" key="5">
    <source>
        <dbReference type="Proteomes" id="UP000011728"/>
    </source>
</evidence>
<dbReference type="STRING" id="36745.CLSAP_33970"/>
<dbReference type="Pfam" id="PF11761">
    <property type="entry name" value="CbiG_mid"/>
    <property type="match status" value="1"/>
</dbReference>
<dbReference type="Gene3D" id="3.30.420.180">
    <property type="entry name" value="CobE/GbiG C-terminal domain"/>
    <property type="match status" value="1"/>
</dbReference>
<dbReference type="GO" id="GO:0043779">
    <property type="term" value="F:cobalt-precorrin-5A acetaldehyde-lyase activity"/>
    <property type="evidence" value="ECO:0007669"/>
    <property type="project" value="UniProtKB-EC"/>
</dbReference>
<keyword evidence="4" id="KW-0456">Lyase</keyword>
<dbReference type="OrthoDB" id="9781023at2"/>
<feature type="domain" description="Cobalamin biosynthesis central region" evidence="3">
    <location>
        <begin position="144"/>
        <end position="211"/>
    </location>
</feature>
<keyword evidence="4" id="KW-0378">Hydrolase</keyword>
<dbReference type="InterPro" id="IPR021745">
    <property type="entry name" value="CbiG_mid"/>
</dbReference>
<dbReference type="GO" id="GO:0009236">
    <property type="term" value="P:cobalamin biosynthetic process"/>
    <property type="evidence" value="ECO:0007669"/>
    <property type="project" value="InterPro"/>
</dbReference>